<keyword evidence="5" id="KW-1185">Reference proteome</keyword>
<gene>
    <name evidence="4" type="primary">sctQ</name>
    <name evidence="4" type="ORF">E4T21_14260</name>
</gene>
<dbReference type="GO" id="GO:0030254">
    <property type="term" value="P:protein secretion by the type III secretion system"/>
    <property type="evidence" value="ECO:0007669"/>
    <property type="project" value="InterPro"/>
</dbReference>
<feature type="region of interest" description="Disordered" evidence="2">
    <location>
        <begin position="1"/>
        <end position="28"/>
    </location>
</feature>
<evidence type="ECO:0000259" key="3">
    <source>
        <dbReference type="Pfam" id="PF01052"/>
    </source>
</evidence>
<sequence length="398" mass="42327">MAERNISIDSMEQHQQHSAQAGPEVPALPIIPPSAVPVLNAMSRPRGAFTLPLGQLSLTCHLDRRPITHEAALSLGLTLGDMPALLRLDASAVEILSSPLSLQRPLAGCPADVAALWLEYALLEWLEPLESALGDNMRLQGDDTGVSDDTLPIQLSLNLTDGHRQGKLSLLLSQPFAEALQPWFDETCPVAPRPCSNVIWPLQGIAGYQTLTLAELRDLAPGDVVMLDSPVINGSGLDSSAPTPPGPDNRGQASAVLVGERLMASAQTHRDGVRLLSRLHPLTQGDLAMAPPANDNDNNNNAQPQTGSTAVDRTAAGRMTADSTGLDQLPLRLVCEFGRLELSLGELRELDQGSVLPLSRPEDEAVDLVVNGRILGKGRVVKIGDGLGVQIVRLATDE</sequence>
<dbReference type="InterPro" id="IPR001543">
    <property type="entry name" value="FliN-like_C"/>
</dbReference>
<dbReference type="InterPro" id="IPR013385">
    <property type="entry name" value="T3SS_SpaO/YscQ/SpaO"/>
</dbReference>
<dbReference type="Proteomes" id="UP000324285">
    <property type="component" value="Chromosome"/>
</dbReference>
<feature type="compositionally biased region" description="Low complexity" evidence="2">
    <location>
        <begin position="290"/>
        <end position="305"/>
    </location>
</feature>
<evidence type="ECO:0000256" key="2">
    <source>
        <dbReference type="SAM" id="MobiDB-lite"/>
    </source>
</evidence>
<dbReference type="EMBL" id="CP038437">
    <property type="protein sequence ID" value="QEM82579.1"/>
    <property type="molecule type" value="Genomic_DNA"/>
</dbReference>
<dbReference type="GO" id="GO:0003774">
    <property type="term" value="F:cytoskeletal motor activity"/>
    <property type="evidence" value="ECO:0007669"/>
    <property type="project" value="InterPro"/>
</dbReference>
<dbReference type="PANTHER" id="PTHR30034">
    <property type="entry name" value="FLAGELLAR MOTOR SWITCH PROTEIN FLIM"/>
    <property type="match status" value="1"/>
</dbReference>
<dbReference type="GO" id="GO:0050918">
    <property type="term" value="P:positive chemotaxis"/>
    <property type="evidence" value="ECO:0007669"/>
    <property type="project" value="TreeGrafter"/>
</dbReference>
<dbReference type="GO" id="GO:0071978">
    <property type="term" value="P:bacterial-type flagellum-dependent swarming motility"/>
    <property type="evidence" value="ECO:0007669"/>
    <property type="project" value="TreeGrafter"/>
</dbReference>
<feature type="region of interest" description="Disordered" evidence="2">
    <location>
        <begin position="290"/>
        <end position="311"/>
    </location>
</feature>
<name>A0A5C1NLA2_9GAMM</name>
<accession>A0A5C1NLA2</accession>
<dbReference type="Gene3D" id="2.30.330.10">
    <property type="entry name" value="SpoA-like"/>
    <property type="match status" value="1"/>
</dbReference>
<organism evidence="4 5">
    <name type="scientific">Halomonas binhaiensis</name>
    <dbReference type="NCBI Taxonomy" id="2562282"/>
    <lineage>
        <taxon>Bacteria</taxon>
        <taxon>Pseudomonadati</taxon>
        <taxon>Pseudomonadota</taxon>
        <taxon>Gammaproteobacteria</taxon>
        <taxon>Oceanospirillales</taxon>
        <taxon>Halomonadaceae</taxon>
        <taxon>Halomonas</taxon>
    </lineage>
</organism>
<evidence type="ECO:0000313" key="5">
    <source>
        <dbReference type="Proteomes" id="UP000324285"/>
    </source>
</evidence>
<proteinExistence type="inferred from homology"/>
<comment type="similarity">
    <text evidence="1">Belongs to the FliN/MopA/SpaO family.</text>
</comment>
<dbReference type="SUPFAM" id="SSF101801">
    <property type="entry name" value="Surface presentation of antigens (SPOA)"/>
    <property type="match status" value="1"/>
</dbReference>
<evidence type="ECO:0000256" key="1">
    <source>
        <dbReference type="ARBA" id="ARBA00009226"/>
    </source>
</evidence>
<dbReference type="KEGG" id="hbh:E4T21_14260"/>
<dbReference type="RefSeq" id="WP_149285703.1">
    <property type="nucleotide sequence ID" value="NZ_CP038437.2"/>
</dbReference>
<dbReference type="PRINTS" id="PR00956">
    <property type="entry name" value="FLGMOTORFLIN"/>
</dbReference>
<dbReference type="InterPro" id="IPR036429">
    <property type="entry name" value="SpoA-like_sf"/>
</dbReference>
<protein>
    <submittedName>
        <fullName evidence="4">Type III secretion system cytoplasmic ring protein SctQ</fullName>
    </submittedName>
</protein>
<dbReference type="OrthoDB" id="182173at2"/>
<reference evidence="4" key="1">
    <citation type="submission" date="2021-02" db="EMBL/GenBank/DDBJ databases">
        <title>Strain Y2R2, a novel species of the genus Halomonas.</title>
        <authorList>
            <person name="Huang H."/>
        </authorList>
    </citation>
    <scope>NUCLEOTIDE SEQUENCE</scope>
    <source>
        <strain evidence="4">Y2R2</strain>
    </source>
</reference>
<dbReference type="AlphaFoldDB" id="A0A5C1NLA2"/>
<dbReference type="InterPro" id="IPR001172">
    <property type="entry name" value="FliN_T3SS_HrcQb"/>
</dbReference>
<dbReference type="Pfam" id="PF01052">
    <property type="entry name" value="FliMN_C"/>
    <property type="match status" value="1"/>
</dbReference>
<evidence type="ECO:0000313" key="4">
    <source>
        <dbReference type="EMBL" id="QEM82579.1"/>
    </source>
</evidence>
<dbReference type="NCBIfam" id="TIGR02551">
    <property type="entry name" value="SpaO_YscQ"/>
    <property type="match status" value="1"/>
</dbReference>
<dbReference type="PANTHER" id="PTHR30034:SF6">
    <property type="entry name" value="YOP PROTEINS TRANSLOCATION PROTEIN Q"/>
    <property type="match status" value="1"/>
</dbReference>
<feature type="domain" description="Flagellar motor switch protein FliN-like C-terminal" evidence="3">
    <location>
        <begin position="326"/>
        <end position="394"/>
    </location>
</feature>
<dbReference type="GO" id="GO:0009425">
    <property type="term" value="C:bacterial-type flagellum basal body"/>
    <property type="evidence" value="ECO:0007669"/>
    <property type="project" value="InterPro"/>
</dbReference>